<keyword evidence="9 15" id="KW-0269">Exonuclease</keyword>
<dbReference type="InterPro" id="IPR007185">
    <property type="entry name" value="DNA_pol_a/d/e_bsu"/>
</dbReference>
<dbReference type="InterPro" id="IPR024826">
    <property type="entry name" value="DNA_pol_delta/II_ssu"/>
</dbReference>
<dbReference type="EMBL" id="LWMS01000008">
    <property type="protein sequence ID" value="PWL08841.1"/>
    <property type="molecule type" value="Genomic_DNA"/>
</dbReference>
<keyword evidence="10 15" id="KW-0239">DNA-directed DNA polymerase</keyword>
<evidence type="ECO:0000256" key="7">
    <source>
        <dbReference type="ARBA" id="ARBA00022722"/>
    </source>
</evidence>
<dbReference type="EMBL" id="LMVN01000004">
    <property type="protein sequence ID" value="PAV07953.1"/>
    <property type="molecule type" value="Genomic_DNA"/>
</dbReference>
<comment type="similarity">
    <text evidence="2 15">Belongs to the DNA polymerase delta/II small subunit family.</text>
</comment>
<dbReference type="Proteomes" id="UP000246004">
    <property type="component" value="Unassembled WGS sequence"/>
</dbReference>
<dbReference type="PIRSF" id="PIRSF000803">
    <property type="entry name" value="Arc_Pol2_small"/>
    <property type="match status" value="1"/>
</dbReference>
<dbReference type="SUPFAM" id="SSF56300">
    <property type="entry name" value="Metallo-dependent phosphatases"/>
    <property type="match status" value="1"/>
</dbReference>
<dbReference type="Proteomes" id="UP000217528">
    <property type="component" value="Unassembled WGS sequence"/>
</dbReference>
<dbReference type="GO" id="GO:0006271">
    <property type="term" value="P:DNA strand elongation involved in DNA replication"/>
    <property type="evidence" value="ECO:0007669"/>
    <property type="project" value="TreeGrafter"/>
</dbReference>
<sequence>MVNDIIKKFQKSNILLNNNAYSEISSSEDYDYLIGELIRYVEDNDEFIITTKTIRDYQQRERERIHEEIKENPETKKIRQTLETPYEILLDTTNKSYTDGDIQDLNKYFNSRYEKLRKIIQQNPEFRTVNDLKTTKQKIDSLHSIGIINSINKTKNGHVIVEIEDPTGDASVILLKDDEDLITQSSSLVKDEVIGVVGSTNGNLIKADEIVHPGVIRQDISGTAGMDFSIAFISDVHIGSKQFDETAFNRFIKWVNGNEGDDAKREMANNLKYLVIGGDLVDGIGIYPNQDKELKIKDIYDQYEEAARLLGDITDIPIILSPGNHDATRLAEPQPAITDKYAKGLCEQKNIEMVSNPSIVNLDGVKVLVYHGRSFDDMVMAMNITHADTDQIMKLLLEKRHLSPIYGERNALASEFEDYMVMEEVPDVIHTGHVHINSYTKYKGVHMLNSGTFQKQTEFQKIYNIVPTCGQVPILNKGKMKLLDFSS</sequence>
<dbReference type="GO" id="GO:0003887">
    <property type="term" value="F:DNA-directed DNA polymerase activity"/>
    <property type="evidence" value="ECO:0007669"/>
    <property type="project" value="UniProtKB-UniRule"/>
</dbReference>
<comment type="catalytic activity">
    <reaction evidence="1 15">
        <text>Exonucleolytic cleavage in the 3'- to 5'-direction to yield nucleoside 5'-phosphates.</text>
        <dbReference type="EC" id="3.1.11.1"/>
    </reaction>
</comment>
<reference evidence="17 19" key="2">
    <citation type="journal article" date="2017" name="BMC Genomics">
        <title>Genomic analysis of methanogenic archaea reveals a shift towards energy conservation.</title>
        <authorList>
            <person name="Gilmore S.P."/>
            <person name="Henske J.K."/>
            <person name="Sexton J.A."/>
            <person name="Solomon K.V."/>
            <person name="Seppala S."/>
            <person name="Yoo J.I."/>
            <person name="Huyett L.M."/>
            <person name="Pressman A."/>
            <person name="Cogan J.Z."/>
            <person name="Kivenson V."/>
            <person name="Peng X."/>
            <person name="Tan Y."/>
            <person name="Valentine D.L."/>
            <person name="O'Malley M.A."/>
        </authorList>
    </citation>
    <scope>NUCLEOTIDE SEQUENCE [LARGE SCALE GENOMIC DNA]</scope>
    <source>
        <strain evidence="17 19">1R-7</strain>
    </source>
</reference>
<keyword evidence="8 15" id="KW-0378">Hydrolase</keyword>
<keyword evidence="7 15" id="KW-0540">Nuclease</keyword>
<comment type="caution">
    <text evidence="17">The sequence shown here is derived from an EMBL/GenBank/DDBJ whole genome shotgun (WGS) entry which is preliminary data.</text>
</comment>
<organism evidence="17 19">
    <name type="scientific">Methanosphaera cuniculi</name>
    <dbReference type="NCBI Taxonomy" id="1077256"/>
    <lineage>
        <taxon>Archaea</taxon>
        <taxon>Methanobacteriati</taxon>
        <taxon>Methanobacteriota</taxon>
        <taxon>Methanomada group</taxon>
        <taxon>Methanobacteria</taxon>
        <taxon>Methanobacteriales</taxon>
        <taxon>Methanobacteriaceae</taxon>
        <taxon>Methanosphaera</taxon>
    </lineage>
</organism>
<comment type="catalytic activity">
    <reaction evidence="14 15">
        <text>DNA(n) + a 2'-deoxyribonucleoside 5'-triphosphate = DNA(n+1) + diphosphate</text>
        <dbReference type="Rhea" id="RHEA:22508"/>
        <dbReference type="Rhea" id="RHEA-COMP:17339"/>
        <dbReference type="Rhea" id="RHEA-COMP:17340"/>
        <dbReference type="ChEBI" id="CHEBI:33019"/>
        <dbReference type="ChEBI" id="CHEBI:61560"/>
        <dbReference type="ChEBI" id="CHEBI:173112"/>
        <dbReference type="EC" id="2.7.7.7"/>
    </reaction>
</comment>
<evidence type="ECO:0000256" key="9">
    <source>
        <dbReference type="ARBA" id="ARBA00022839"/>
    </source>
</evidence>
<dbReference type="EC" id="3.1.11.1" evidence="15"/>
<name>A0A2A2HFD2_9EURY</name>
<dbReference type="CDD" id="cd04490">
    <property type="entry name" value="PolII_SU_OBF"/>
    <property type="match status" value="1"/>
</dbReference>
<keyword evidence="11 15" id="KW-0238">DNA-binding</keyword>
<accession>A0A2A2HFD2</accession>
<comment type="subunit">
    <text evidence="3 15">Heterodimer of a large subunit and a small subunit.</text>
</comment>
<evidence type="ECO:0000256" key="8">
    <source>
        <dbReference type="ARBA" id="ARBA00022801"/>
    </source>
</evidence>
<dbReference type="GO" id="GO:0008310">
    <property type="term" value="F:single-stranded DNA 3'-5' DNA exonuclease activity"/>
    <property type="evidence" value="ECO:0007669"/>
    <property type="project" value="UniProtKB-EC"/>
</dbReference>
<feature type="domain" description="DNA polymerase alpha/delta/epsilon subunit B" evidence="16">
    <location>
        <begin position="230"/>
        <end position="433"/>
    </location>
</feature>
<dbReference type="Gene3D" id="3.60.21.50">
    <property type="match status" value="1"/>
</dbReference>
<evidence type="ECO:0000313" key="20">
    <source>
        <dbReference type="Proteomes" id="UP000246004"/>
    </source>
</evidence>
<evidence type="ECO:0000256" key="13">
    <source>
        <dbReference type="ARBA" id="ARBA00024817"/>
    </source>
</evidence>
<dbReference type="PANTHER" id="PTHR10416">
    <property type="entry name" value="DNA POLYMERASE DELTA SUBUNIT 2"/>
    <property type="match status" value="1"/>
</dbReference>
<evidence type="ECO:0000256" key="2">
    <source>
        <dbReference type="ARBA" id="ARBA00006035"/>
    </source>
</evidence>
<dbReference type="InterPro" id="IPR011149">
    <property type="entry name" value="Pol2_small_arc"/>
</dbReference>
<keyword evidence="4 15" id="KW-0808">Transferase</keyword>
<dbReference type="GO" id="GO:0042575">
    <property type="term" value="C:DNA polymerase complex"/>
    <property type="evidence" value="ECO:0007669"/>
    <property type="project" value="TreeGrafter"/>
</dbReference>
<keyword evidence="5 15" id="KW-0548">Nucleotidyltransferase</keyword>
<evidence type="ECO:0000256" key="3">
    <source>
        <dbReference type="ARBA" id="ARBA00011315"/>
    </source>
</evidence>
<dbReference type="RefSeq" id="WP_095608159.1">
    <property type="nucleotide sequence ID" value="NZ_LMVN01000004.1"/>
</dbReference>
<dbReference type="AlphaFoldDB" id="A0A2A2HFD2"/>
<dbReference type="Pfam" id="PF04042">
    <property type="entry name" value="DNA_pol_E_B"/>
    <property type="match status" value="1"/>
</dbReference>
<dbReference type="InterPro" id="IPR029052">
    <property type="entry name" value="Metallo-depent_PP-like"/>
</dbReference>
<dbReference type="OrthoDB" id="372039at2157"/>
<protein>
    <recommendedName>
        <fullName evidence="15">DNA polymerase II small subunit</fullName>
        <shortName evidence="15">Pol II</shortName>
        <ecNumber evidence="15">2.7.7.7</ecNumber>
    </recommendedName>
    <alternativeName>
        <fullName evidence="15">Exodeoxyribonuclease small subunit</fullName>
        <ecNumber evidence="15">3.1.11.1</ecNumber>
    </alternativeName>
</protein>
<evidence type="ECO:0000256" key="12">
    <source>
        <dbReference type="ARBA" id="ARBA00023268"/>
    </source>
</evidence>
<proteinExistence type="inferred from homology"/>
<dbReference type="GO" id="GO:0006308">
    <property type="term" value="P:DNA catabolic process"/>
    <property type="evidence" value="ECO:0007669"/>
    <property type="project" value="UniProtKB-UniRule"/>
</dbReference>
<keyword evidence="6 15" id="KW-0235">DNA replication</keyword>
<keyword evidence="19" id="KW-1185">Reference proteome</keyword>
<evidence type="ECO:0000256" key="10">
    <source>
        <dbReference type="ARBA" id="ARBA00022932"/>
    </source>
</evidence>
<evidence type="ECO:0000259" key="16">
    <source>
        <dbReference type="Pfam" id="PF04042"/>
    </source>
</evidence>
<evidence type="ECO:0000256" key="11">
    <source>
        <dbReference type="ARBA" id="ARBA00023125"/>
    </source>
</evidence>
<keyword evidence="12 15" id="KW-0511">Multifunctional enzyme</keyword>
<dbReference type="NCBIfam" id="NF003118">
    <property type="entry name" value="PRK04036.1-3"/>
    <property type="match status" value="1"/>
</dbReference>
<dbReference type="PANTHER" id="PTHR10416:SF0">
    <property type="entry name" value="DNA POLYMERASE DELTA SUBUNIT 2"/>
    <property type="match status" value="1"/>
</dbReference>
<reference evidence="18 20" key="1">
    <citation type="submission" date="2016-04" db="EMBL/GenBank/DDBJ databases">
        <title>Genome sequence of Methanosphaera cuniculi DSM 4103.</title>
        <authorList>
            <person name="Poehlein A."/>
            <person name="Seedorf H."/>
            <person name="Daniel R."/>
        </authorList>
    </citation>
    <scope>NUCLEOTIDE SEQUENCE [LARGE SCALE GENOMIC DNA]</scope>
    <source>
        <strain evidence="18 20">DSM 4103</strain>
    </source>
</reference>
<dbReference type="GO" id="GO:0003677">
    <property type="term" value="F:DNA binding"/>
    <property type="evidence" value="ECO:0007669"/>
    <property type="project" value="UniProtKB-UniRule"/>
</dbReference>
<evidence type="ECO:0000256" key="5">
    <source>
        <dbReference type="ARBA" id="ARBA00022695"/>
    </source>
</evidence>
<evidence type="ECO:0000256" key="14">
    <source>
        <dbReference type="ARBA" id="ARBA00049244"/>
    </source>
</evidence>
<gene>
    <name evidence="18" type="primary">cpdA_1</name>
    <name evidence="15" type="synonym">polB</name>
    <name evidence="17" type="ORF">ASJ82_01560</name>
    <name evidence="18" type="ORF">MSCUN_02800</name>
</gene>
<evidence type="ECO:0000313" key="18">
    <source>
        <dbReference type="EMBL" id="PWL08841.1"/>
    </source>
</evidence>
<comment type="function">
    <text evidence="13 15">Possesses two activities: a DNA synthesis (polymerase) and an exonucleolytic activity that degrades single-stranded DNA in the 3' to 5' direction. Has a template-primer preference which is characteristic of a replicative DNA polymerase.</text>
</comment>
<evidence type="ECO:0000256" key="1">
    <source>
        <dbReference type="ARBA" id="ARBA00000563"/>
    </source>
</evidence>
<evidence type="ECO:0000256" key="15">
    <source>
        <dbReference type="HAMAP-Rule" id="MF_00325"/>
    </source>
</evidence>
<evidence type="ECO:0000313" key="19">
    <source>
        <dbReference type="Proteomes" id="UP000217528"/>
    </source>
</evidence>
<evidence type="ECO:0000256" key="6">
    <source>
        <dbReference type="ARBA" id="ARBA00022705"/>
    </source>
</evidence>
<dbReference type="EC" id="2.7.7.7" evidence="15"/>
<evidence type="ECO:0000256" key="4">
    <source>
        <dbReference type="ARBA" id="ARBA00022679"/>
    </source>
</evidence>
<evidence type="ECO:0000313" key="17">
    <source>
        <dbReference type="EMBL" id="PAV07953.1"/>
    </source>
</evidence>
<dbReference type="HAMAP" id="MF_00325">
    <property type="entry name" value="DNApol_II_A_arch"/>
    <property type="match status" value="1"/>
</dbReference>